<evidence type="ECO:0000313" key="2">
    <source>
        <dbReference type="Proteomes" id="UP000290870"/>
    </source>
</evidence>
<dbReference type="Proteomes" id="UP000290870">
    <property type="component" value="Unassembled WGS sequence"/>
</dbReference>
<sequence>MTLEEEKEFRQKIQDTILPIAMNMTEDQIRSIILSVEKNNPNLPEGFGAMLFEKIMIYKYNKLSK</sequence>
<evidence type="ECO:0000313" key="1">
    <source>
        <dbReference type="EMBL" id="RXJ84736.1"/>
    </source>
</evidence>
<dbReference type="OrthoDB" id="5365779at2"/>
<dbReference type="AlphaFoldDB" id="A0A4Q0ZM38"/>
<gene>
    <name evidence="1" type="ORF">CRU90_05100</name>
</gene>
<accession>A0A4Q0ZM38</accession>
<name>A0A4Q0ZM38_9BACT</name>
<dbReference type="RefSeq" id="WP_128986198.1">
    <property type="nucleotide sequence ID" value="NZ_PDJZ01000004.1"/>
</dbReference>
<protein>
    <submittedName>
        <fullName evidence="1">Uncharacterized protein</fullName>
    </submittedName>
</protein>
<organism evidence="1 2">
    <name type="scientific">Arcobacter cloacae</name>
    <dbReference type="NCBI Taxonomy" id="1054034"/>
    <lineage>
        <taxon>Bacteria</taxon>
        <taxon>Pseudomonadati</taxon>
        <taxon>Campylobacterota</taxon>
        <taxon>Epsilonproteobacteria</taxon>
        <taxon>Campylobacterales</taxon>
        <taxon>Arcobacteraceae</taxon>
        <taxon>Arcobacter</taxon>
    </lineage>
</organism>
<reference evidence="1 2" key="1">
    <citation type="submission" date="2017-10" db="EMBL/GenBank/DDBJ databases">
        <title>Genomics of the genus Arcobacter.</title>
        <authorList>
            <person name="Perez-Cataluna A."/>
            <person name="Figueras M.J."/>
        </authorList>
    </citation>
    <scope>NUCLEOTIDE SEQUENCE [LARGE SCALE GENOMIC DNA]</scope>
    <source>
        <strain evidence="1 2">F26</strain>
    </source>
</reference>
<comment type="caution">
    <text evidence="1">The sequence shown here is derived from an EMBL/GenBank/DDBJ whole genome shotgun (WGS) entry which is preliminary data.</text>
</comment>
<dbReference type="EMBL" id="PDJZ01000004">
    <property type="protein sequence ID" value="RXJ84736.1"/>
    <property type="molecule type" value="Genomic_DNA"/>
</dbReference>
<proteinExistence type="predicted"/>